<dbReference type="EMBL" id="JAWMWH010000004">
    <property type="protein sequence ID" value="MEJ6401223.1"/>
    <property type="molecule type" value="Genomic_DNA"/>
</dbReference>
<evidence type="ECO:0000313" key="1">
    <source>
        <dbReference type="EMBL" id="MEJ6401223.1"/>
    </source>
</evidence>
<accession>A0ABU8SMU1</accession>
<dbReference type="EMBL" id="JAWMWH010000004">
    <property type="protein sequence ID" value="MEJ6401245.1"/>
    <property type="molecule type" value="Genomic_DNA"/>
</dbReference>
<sequence length="279" mass="32626">MKRCDLYCAWIEFCEIIAENELGVTNPNFLHYMEYKKKCLEFPVNVKVSPEVYKRKEYITVIKNIESSLKRGKGISMYLSKRAKKLKKDGMFNDFGIIHLHLNKKIGNKVVDIAKDSGTTLQVYYSQGTVYIFNFGRHGKGAYTNPKDLQKLYDRFPDALRNRLLESSKIDDVQNMSSGDIFHIRKLNGLEMTYLRGKDGSTLTIRPYLITSFTNDNGPLDLRLNTFFNNLKQDWAMKGYKSVDVEIDIEKKEFRIIDKKSNKLIFKLHNDVFINYMIY</sequence>
<protein>
    <submittedName>
        <fullName evidence="1">Uncharacterized protein</fullName>
    </submittedName>
</protein>
<evidence type="ECO:0000313" key="3">
    <source>
        <dbReference type="Proteomes" id="UP001370590"/>
    </source>
</evidence>
<gene>
    <name evidence="1" type="ORF">R4146_08745</name>
    <name evidence="2" type="ORF">R4146_08860</name>
</gene>
<name>A0ABU8SMU1_9LACO</name>
<keyword evidence="3" id="KW-1185">Reference proteome</keyword>
<proteinExistence type="predicted"/>
<dbReference type="RefSeq" id="WP_339961070.1">
    <property type="nucleotide sequence ID" value="NZ_JAWMWH010000004.1"/>
</dbReference>
<reference evidence="1 3" key="1">
    <citation type="submission" date="2023-10" db="EMBL/GenBank/DDBJ databases">
        <title>Nicoliella lavandulae sp. nov. isolated from Lavandula angustifolia flowers.</title>
        <authorList>
            <person name="Alcantara C."/>
            <person name="Zuniga M."/>
            <person name="Landete J.M."/>
            <person name="Monedero V."/>
        </authorList>
    </citation>
    <scope>NUCLEOTIDE SEQUENCE [LARGE SCALE GENOMIC DNA]</scope>
    <source>
        <strain evidence="1 3">Es01</strain>
    </source>
</reference>
<organism evidence="1 3">
    <name type="scientific">Nicoliella lavandulae</name>
    <dbReference type="NCBI Taxonomy" id="3082954"/>
    <lineage>
        <taxon>Bacteria</taxon>
        <taxon>Bacillati</taxon>
        <taxon>Bacillota</taxon>
        <taxon>Bacilli</taxon>
        <taxon>Lactobacillales</taxon>
        <taxon>Lactobacillaceae</taxon>
        <taxon>Nicoliella</taxon>
    </lineage>
</organism>
<comment type="caution">
    <text evidence="1">The sequence shown here is derived from an EMBL/GenBank/DDBJ whole genome shotgun (WGS) entry which is preliminary data.</text>
</comment>
<dbReference type="Proteomes" id="UP001370590">
    <property type="component" value="Unassembled WGS sequence"/>
</dbReference>
<evidence type="ECO:0000313" key="2">
    <source>
        <dbReference type="EMBL" id="MEJ6401245.1"/>
    </source>
</evidence>